<dbReference type="InterPro" id="IPR036259">
    <property type="entry name" value="MFS_trans_sf"/>
</dbReference>
<feature type="transmembrane region" description="Helical" evidence="6">
    <location>
        <begin position="180"/>
        <end position="201"/>
    </location>
</feature>
<feature type="transmembrane region" description="Helical" evidence="6">
    <location>
        <begin position="323"/>
        <end position="350"/>
    </location>
</feature>
<accession>A0A9D2TMH9</accession>
<feature type="transmembrane region" description="Helical" evidence="6">
    <location>
        <begin position="405"/>
        <end position="428"/>
    </location>
</feature>
<gene>
    <name evidence="8" type="ORF">H9697_12670</name>
</gene>
<dbReference type="EMBL" id="DWVY01000065">
    <property type="protein sequence ID" value="HJC75775.1"/>
    <property type="molecule type" value="Genomic_DNA"/>
</dbReference>
<dbReference type="GO" id="GO:0006814">
    <property type="term" value="P:sodium ion transport"/>
    <property type="evidence" value="ECO:0007669"/>
    <property type="project" value="InterPro"/>
</dbReference>
<name>A0A9D2TMH9_9FIRM</name>
<feature type="transmembrane region" description="Helical" evidence="6">
    <location>
        <begin position="12"/>
        <end position="35"/>
    </location>
</feature>
<evidence type="ECO:0000313" key="8">
    <source>
        <dbReference type="EMBL" id="HJC75775.1"/>
    </source>
</evidence>
<evidence type="ECO:0000256" key="6">
    <source>
        <dbReference type="SAM" id="Phobius"/>
    </source>
</evidence>
<feature type="transmembrane region" description="Helical" evidence="6">
    <location>
        <begin position="151"/>
        <end position="174"/>
    </location>
</feature>
<feature type="transmembrane region" description="Helical" evidence="6">
    <location>
        <begin position="269"/>
        <end position="287"/>
    </location>
</feature>
<feature type="transmembrane region" description="Helical" evidence="6">
    <location>
        <begin position="371"/>
        <end position="393"/>
    </location>
</feature>
<dbReference type="SUPFAM" id="SSF103473">
    <property type="entry name" value="MFS general substrate transporter"/>
    <property type="match status" value="1"/>
</dbReference>
<comment type="caution">
    <text evidence="8">The sequence shown here is derived from an EMBL/GenBank/DDBJ whole genome shotgun (WGS) entry which is preliminary data.</text>
</comment>
<dbReference type="CDD" id="cd17332">
    <property type="entry name" value="MFS_MelB_like"/>
    <property type="match status" value="1"/>
</dbReference>
<dbReference type="InterPro" id="IPR020846">
    <property type="entry name" value="MFS_dom"/>
</dbReference>
<reference evidence="8" key="1">
    <citation type="journal article" date="2021" name="PeerJ">
        <title>Extensive microbial diversity within the chicken gut microbiome revealed by metagenomics and culture.</title>
        <authorList>
            <person name="Gilroy R."/>
            <person name="Ravi A."/>
            <person name="Getino M."/>
            <person name="Pursley I."/>
            <person name="Horton D.L."/>
            <person name="Alikhan N.F."/>
            <person name="Baker D."/>
            <person name="Gharbi K."/>
            <person name="Hall N."/>
            <person name="Watson M."/>
            <person name="Adriaenssens E.M."/>
            <person name="Foster-Nyarko E."/>
            <person name="Jarju S."/>
            <person name="Secka A."/>
            <person name="Antonio M."/>
            <person name="Oren A."/>
            <person name="Chaudhuri R.R."/>
            <person name="La Ragione R."/>
            <person name="Hildebrand F."/>
            <person name="Pallen M.J."/>
        </authorList>
    </citation>
    <scope>NUCLEOTIDE SEQUENCE</scope>
    <source>
        <strain evidence="8">CHK196-7946</strain>
    </source>
</reference>
<keyword evidence="4 6" id="KW-1133">Transmembrane helix</keyword>
<dbReference type="GO" id="GO:0005886">
    <property type="term" value="C:plasma membrane"/>
    <property type="evidence" value="ECO:0007669"/>
    <property type="project" value="UniProtKB-SubCell"/>
</dbReference>
<evidence type="ECO:0000256" key="4">
    <source>
        <dbReference type="ARBA" id="ARBA00022989"/>
    </source>
</evidence>
<feature type="domain" description="Major facilitator superfamily (MFS) profile" evidence="7">
    <location>
        <begin position="233"/>
        <end position="442"/>
    </location>
</feature>
<feature type="transmembrane region" description="Helical" evidence="6">
    <location>
        <begin position="41"/>
        <end position="60"/>
    </location>
</feature>
<keyword evidence="5 6" id="KW-0472">Membrane</keyword>
<dbReference type="Proteomes" id="UP000823902">
    <property type="component" value="Unassembled WGS sequence"/>
</dbReference>
<evidence type="ECO:0000256" key="1">
    <source>
        <dbReference type="ARBA" id="ARBA00004651"/>
    </source>
</evidence>
<dbReference type="NCBIfam" id="TIGR00792">
    <property type="entry name" value="gph"/>
    <property type="match status" value="1"/>
</dbReference>
<dbReference type="InterPro" id="IPR001927">
    <property type="entry name" value="Na/Gal_symport"/>
</dbReference>
<feature type="transmembrane region" description="Helical" evidence="6">
    <location>
        <begin position="111"/>
        <end position="130"/>
    </location>
</feature>
<reference evidence="8" key="2">
    <citation type="submission" date="2021-04" db="EMBL/GenBank/DDBJ databases">
        <authorList>
            <person name="Gilroy R."/>
        </authorList>
    </citation>
    <scope>NUCLEOTIDE SEQUENCE</scope>
    <source>
        <strain evidence="8">CHK196-7946</strain>
    </source>
</reference>
<dbReference type="PANTHER" id="PTHR11328:SF24">
    <property type="entry name" value="MAJOR FACILITATOR SUPERFAMILY (MFS) PROFILE DOMAIN-CONTAINING PROTEIN"/>
    <property type="match status" value="1"/>
</dbReference>
<evidence type="ECO:0000259" key="7">
    <source>
        <dbReference type="PROSITE" id="PS50850"/>
    </source>
</evidence>
<dbReference type="InterPro" id="IPR039672">
    <property type="entry name" value="MFS_2"/>
</dbReference>
<keyword evidence="2" id="KW-0813">Transport</keyword>
<comment type="subcellular location">
    <subcellularLocation>
        <location evidence="1">Cell membrane</location>
        <topology evidence="1">Multi-pass membrane protein</topology>
    </subcellularLocation>
</comment>
<keyword evidence="3 6" id="KW-0812">Transmembrane</keyword>
<feature type="transmembrane region" description="Helical" evidence="6">
    <location>
        <begin position="233"/>
        <end position="257"/>
    </location>
</feature>
<dbReference type="Gene3D" id="1.20.1250.20">
    <property type="entry name" value="MFS general substrate transporter like domains"/>
    <property type="match status" value="2"/>
</dbReference>
<dbReference type="PANTHER" id="PTHR11328">
    <property type="entry name" value="MAJOR FACILITATOR SUPERFAMILY DOMAIN-CONTAINING PROTEIN"/>
    <property type="match status" value="1"/>
</dbReference>
<proteinExistence type="predicted"/>
<feature type="transmembrane region" description="Helical" evidence="6">
    <location>
        <begin position="299"/>
        <end position="317"/>
    </location>
</feature>
<dbReference type="GO" id="GO:0008643">
    <property type="term" value="P:carbohydrate transport"/>
    <property type="evidence" value="ECO:0007669"/>
    <property type="project" value="InterPro"/>
</dbReference>
<dbReference type="Pfam" id="PF13347">
    <property type="entry name" value="MFS_2"/>
    <property type="match status" value="1"/>
</dbReference>
<organism evidence="8 9">
    <name type="scientific">Candidatus Mediterraneibacter faecavium</name>
    <dbReference type="NCBI Taxonomy" id="2838668"/>
    <lineage>
        <taxon>Bacteria</taxon>
        <taxon>Bacillati</taxon>
        <taxon>Bacillota</taxon>
        <taxon>Clostridia</taxon>
        <taxon>Lachnospirales</taxon>
        <taxon>Lachnospiraceae</taxon>
        <taxon>Mediterraneibacter</taxon>
    </lineage>
</organism>
<feature type="transmembrane region" description="Helical" evidence="6">
    <location>
        <begin position="81"/>
        <end position="99"/>
    </location>
</feature>
<dbReference type="GO" id="GO:0015293">
    <property type="term" value="F:symporter activity"/>
    <property type="evidence" value="ECO:0007669"/>
    <property type="project" value="InterPro"/>
</dbReference>
<evidence type="ECO:0000256" key="2">
    <source>
        <dbReference type="ARBA" id="ARBA00022448"/>
    </source>
</evidence>
<evidence type="ECO:0000256" key="5">
    <source>
        <dbReference type="ARBA" id="ARBA00023136"/>
    </source>
</evidence>
<dbReference type="AlphaFoldDB" id="A0A9D2TMH9"/>
<sequence>MESKMKFGKKFAFGLGDFGGNFCFSFISSFALIYFTDIAGANVLAISTLLLIAKALDGITDLITGHLIDKTHSKMGKARPWLFWSAFPLAIAMILLFSVPGDIGQQAKSAYIFIFYVLVCAFFYTANNISYNALTALITNNEEDRVSMGSIRFMLTAVAGIIIGTLTTVLVQIFGTGQKGWTAVAALYAVIFLICTMITVFSVKEVNNSSVEGQRKNEVGWVQSVKILLTNRYFILVFIIFLVMYIFTGLIGTAGTYYAKYILGNENMYGLLSIAMMIPMFLSLLFTPALTKKFGMQKTGIGAGMLFIIGSLAGVIGGNSLPILLSGIVIRSFGMGPISAIIVTLSASVSDNIILKKKVNIEGMTFSCSSVGIKIGSGVGTALVGWLLAAVGYNGKDITDGAITMIQISYLFIPVILGILVIVCFLFMNIEEENKRLRSGSR</sequence>
<evidence type="ECO:0000313" key="9">
    <source>
        <dbReference type="Proteomes" id="UP000823902"/>
    </source>
</evidence>
<protein>
    <submittedName>
        <fullName evidence="8">Glycoside-pentoside-hexuronide (GPH):cation symporter</fullName>
    </submittedName>
</protein>
<evidence type="ECO:0000256" key="3">
    <source>
        <dbReference type="ARBA" id="ARBA00022692"/>
    </source>
</evidence>
<dbReference type="PROSITE" id="PS50850">
    <property type="entry name" value="MFS"/>
    <property type="match status" value="1"/>
</dbReference>